<evidence type="ECO:0000256" key="1">
    <source>
        <dbReference type="SAM" id="Coils"/>
    </source>
</evidence>
<feature type="region of interest" description="Disordered" evidence="2">
    <location>
        <begin position="151"/>
        <end position="172"/>
    </location>
</feature>
<dbReference type="EMBL" id="CABHNA010000032">
    <property type="protein sequence ID" value="VUW97279.1"/>
    <property type="molecule type" value="Genomic_DNA"/>
</dbReference>
<name>A0A564SQA4_9FIRM</name>
<feature type="compositionally biased region" description="Low complexity" evidence="2">
    <location>
        <begin position="275"/>
        <end position="297"/>
    </location>
</feature>
<evidence type="ECO:0000313" key="5">
    <source>
        <dbReference type="Proteomes" id="UP000363661"/>
    </source>
</evidence>
<dbReference type="InterPro" id="IPR007329">
    <property type="entry name" value="FMN-bd"/>
</dbReference>
<evidence type="ECO:0000259" key="3">
    <source>
        <dbReference type="SMART" id="SM00900"/>
    </source>
</evidence>
<dbReference type="GO" id="GO:0010181">
    <property type="term" value="F:FMN binding"/>
    <property type="evidence" value="ECO:0007669"/>
    <property type="project" value="InterPro"/>
</dbReference>
<feature type="domain" description="FMN-binding" evidence="3">
    <location>
        <begin position="194"/>
        <end position="267"/>
    </location>
</feature>
<gene>
    <name evidence="4" type="ORF">RTSSTS7063_00530</name>
</gene>
<sequence length="592" mass="62262">MDLKETGKKLKPFAPVLSVAVVASCVAGTLSGYQPPVYAAQEQTNSVKEETTKSEEQEQAVKGSFDLTDGVYKGTGTGYAGEITVAVQIKDKQIVAIDILSSSDDAAFFKRAQAVIDKIIEGQTLEVDTVSGATYSSRGIISAVKNALTGEKDSGTTGQSQSGGGAAAGSSTSVATVEDPAAYKDGTYYGTGTGFGGTLKVKVEISGGKITDIQIMENQDGSEYISKASALINAIISSQSTNVDTVSGATYSSVGIIQAVRDALSQAAVSGNGATSDSSETNSSNSSSSQNQSTSTTGTVPYKEGIYYGTAEGYSGEVSVAMVIQEHTIKAILVTKTSDDEAFFNRAMDVVKNVLKNQNTDVDTVSGATYSSKGLLGAIKNALKQAEKVTNGESIEEKADTTELENAVKSAEALVMEEYTQSSWAVLSLRLNDAKELLETAANETVEQQAVDKAVENLNLAVAQLEKKKSDQEEGVKTKYIDGTYEVSVPCKPDEDEDFTEYQLSMKVTIRNDKIVSITDVSGDGDATNDSYIKKAANGTSSKKGVVSQIITKGMPEEIDTVSRATCSSNAIIDGCKKALEMALRPEETEAQ</sequence>
<reference evidence="4 5" key="1">
    <citation type="submission" date="2019-07" db="EMBL/GenBank/DDBJ databases">
        <authorList>
            <person name="Hibberd C M."/>
            <person name="Gehrig L. J."/>
            <person name="Chang H.-W."/>
            <person name="Venkatesh S."/>
        </authorList>
    </citation>
    <scope>NUCLEOTIDE SEQUENCE [LARGE SCALE GENOMIC DNA]</scope>
    <source>
        <strain evidence="4">Ruminococcus_torques_SSTS_Bg7063</strain>
    </source>
</reference>
<keyword evidence="1" id="KW-0175">Coiled coil</keyword>
<protein>
    <submittedName>
        <fullName evidence="4">Na(+)-translocating NADH-quinone reductase subunit C</fullName>
    </submittedName>
</protein>
<dbReference type="Proteomes" id="UP000363661">
    <property type="component" value="Unassembled WGS sequence"/>
</dbReference>
<evidence type="ECO:0000313" key="4">
    <source>
        <dbReference type="EMBL" id="VUW97279.1"/>
    </source>
</evidence>
<feature type="domain" description="FMN-binding" evidence="3">
    <location>
        <begin position="313"/>
        <end position="386"/>
    </location>
</feature>
<feature type="domain" description="FMN-binding" evidence="3">
    <location>
        <begin position="501"/>
        <end position="583"/>
    </location>
</feature>
<evidence type="ECO:0000256" key="2">
    <source>
        <dbReference type="SAM" id="MobiDB-lite"/>
    </source>
</evidence>
<dbReference type="Gene3D" id="1.20.1270.90">
    <property type="entry name" value="AF1782-like"/>
    <property type="match status" value="1"/>
</dbReference>
<proteinExistence type="predicted"/>
<dbReference type="SMART" id="SM00900">
    <property type="entry name" value="FMN_bind"/>
    <property type="match status" value="4"/>
</dbReference>
<dbReference type="RefSeq" id="WP_144366453.1">
    <property type="nucleotide sequence ID" value="NZ_CABHNA010000032.1"/>
</dbReference>
<feature type="coiled-coil region" evidence="1">
    <location>
        <begin position="448"/>
        <end position="475"/>
    </location>
</feature>
<dbReference type="Pfam" id="PF04205">
    <property type="entry name" value="FMN_bind"/>
    <property type="match status" value="4"/>
</dbReference>
<feature type="domain" description="FMN-binding" evidence="3">
    <location>
        <begin position="78"/>
        <end position="151"/>
    </location>
</feature>
<feature type="region of interest" description="Disordered" evidence="2">
    <location>
        <begin position="270"/>
        <end position="301"/>
    </location>
</feature>
<organism evidence="4 5">
    <name type="scientific">[Ruminococcus] torques</name>
    <dbReference type="NCBI Taxonomy" id="33039"/>
    <lineage>
        <taxon>Bacteria</taxon>
        <taxon>Bacillati</taxon>
        <taxon>Bacillota</taxon>
        <taxon>Clostridia</taxon>
        <taxon>Lachnospirales</taxon>
        <taxon>Lachnospiraceae</taxon>
        <taxon>Mediterraneibacter</taxon>
    </lineage>
</organism>
<dbReference type="PROSITE" id="PS51257">
    <property type="entry name" value="PROKAR_LIPOPROTEIN"/>
    <property type="match status" value="1"/>
</dbReference>
<dbReference type="Gene3D" id="3.90.1010.20">
    <property type="match status" value="4"/>
</dbReference>
<dbReference type="GO" id="GO:0016020">
    <property type="term" value="C:membrane"/>
    <property type="evidence" value="ECO:0007669"/>
    <property type="project" value="InterPro"/>
</dbReference>
<accession>A0A564SQA4</accession>
<dbReference type="AlphaFoldDB" id="A0A564SQA4"/>
<keyword evidence="5" id="KW-1185">Reference proteome</keyword>